<feature type="signal peptide" evidence="5">
    <location>
        <begin position="1"/>
        <end position="19"/>
    </location>
</feature>
<evidence type="ECO:0000256" key="1">
    <source>
        <dbReference type="ARBA" id="ARBA00022690"/>
    </source>
</evidence>
<proteinExistence type="predicted"/>
<keyword evidence="1" id="KW-0646">Protease inhibitor</keyword>
<dbReference type="SMART" id="SM00280">
    <property type="entry name" value="KAZAL"/>
    <property type="match status" value="3"/>
</dbReference>
<keyword evidence="5" id="KW-0732">Signal</keyword>
<feature type="region of interest" description="Disordered" evidence="4">
    <location>
        <begin position="312"/>
        <end position="340"/>
    </location>
</feature>
<feature type="region of interest" description="Disordered" evidence="4">
    <location>
        <begin position="205"/>
        <end position="252"/>
    </location>
</feature>
<keyword evidence="3" id="KW-1015">Disulfide bond</keyword>
<evidence type="ECO:0000259" key="6">
    <source>
        <dbReference type="PROSITE" id="PS51465"/>
    </source>
</evidence>
<dbReference type="OrthoDB" id="127054at2759"/>
<feature type="chain" id="PRO_5035736148" description="Kazal-like domain-containing protein" evidence="5">
    <location>
        <begin position="20"/>
        <end position="340"/>
    </location>
</feature>
<dbReference type="Proteomes" id="UP000693981">
    <property type="component" value="Unassembled WGS sequence"/>
</dbReference>
<sequence length="340" mass="35665">MKLTFGLLVAAVAVTSTSAVDFSAISTKNKATDAPKSSYCPDACLDYMAPVIDENGVEYSNECYMQAAKCKDKKKSTDPVADAEKLYGRKFFQYSDSNSGSNDAGSDSGSSSAATKIVKGAKGDSSASSDSASGDDTSPGRYTGRSKNCAFACLAVYRPVTDENGNTYSNECQMRAAKCKGDGKPYDPIAEAEKLYGPLFRYSDSGSTEVGSASEESGSSSDAMQIVKGTKAPVEDKESTSAAGDDSASGSDGYTPGGCSFVCPMVYNPVTDENGVTYSNECAMKAAKCKDDGKPRDPLAEAEKLYGRKFFQYSDSNSGSSSASTKMVKGTKAPVKKNFD</sequence>
<organism evidence="7 8">
    <name type="scientific">Phytophthora boehmeriae</name>
    <dbReference type="NCBI Taxonomy" id="109152"/>
    <lineage>
        <taxon>Eukaryota</taxon>
        <taxon>Sar</taxon>
        <taxon>Stramenopiles</taxon>
        <taxon>Oomycota</taxon>
        <taxon>Peronosporomycetes</taxon>
        <taxon>Peronosporales</taxon>
        <taxon>Peronosporaceae</taxon>
        <taxon>Phytophthora</taxon>
    </lineage>
</organism>
<dbReference type="Pfam" id="PF00050">
    <property type="entry name" value="Kazal_1"/>
    <property type="match status" value="1"/>
</dbReference>
<evidence type="ECO:0000256" key="3">
    <source>
        <dbReference type="ARBA" id="ARBA00023157"/>
    </source>
</evidence>
<feature type="domain" description="Kazal-like" evidence="6">
    <location>
        <begin position="253"/>
        <end position="311"/>
    </location>
</feature>
<keyword evidence="2" id="KW-0722">Serine protease inhibitor</keyword>
<feature type="compositionally biased region" description="Low complexity" evidence="4">
    <location>
        <begin position="97"/>
        <end position="114"/>
    </location>
</feature>
<feature type="domain" description="Kazal-like" evidence="6">
    <location>
        <begin position="143"/>
        <end position="201"/>
    </location>
</feature>
<dbReference type="CDD" id="cd00104">
    <property type="entry name" value="KAZAL_FS"/>
    <property type="match status" value="3"/>
</dbReference>
<protein>
    <recommendedName>
        <fullName evidence="6">Kazal-like domain-containing protein</fullName>
    </recommendedName>
</protein>
<reference evidence="7" key="1">
    <citation type="submission" date="2021-02" db="EMBL/GenBank/DDBJ databases">
        <authorList>
            <person name="Palmer J.M."/>
        </authorList>
    </citation>
    <scope>NUCLEOTIDE SEQUENCE</scope>
    <source>
        <strain evidence="7">SCRP23</strain>
    </source>
</reference>
<dbReference type="Pfam" id="PF07648">
    <property type="entry name" value="Kazal_2"/>
    <property type="match status" value="2"/>
</dbReference>
<evidence type="ECO:0000256" key="4">
    <source>
        <dbReference type="SAM" id="MobiDB-lite"/>
    </source>
</evidence>
<feature type="compositionally biased region" description="Low complexity" evidence="4">
    <location>
        <begin position="123"/>
        <end position="136"/>
    </location>
</feature>
<dbReference type="PANTHER" id="PTHR10913:SF45">
    <property type="entry name" value="FOLLISTATIN, ISOFORM A-RELATED"/>
    <property type="match status" value="1"/>
</dbReference>
<dbReference type="PROSITE" id="PS51465">
    <property type="entry name" value="KAZAL_2"/>
    <property type="match status" value="3"/>
</dbReference>
<evidence type="ECO:0000256" key="2">
    <source>
        <dbReference type="ARBA" id="ARBA00022900"/>
    </source>
</evidence>
<dbReference type="GO" id="GO:0005576">
    <property type="term" value="C:extracellular region"/>
    <property type="evidence" value="ECO:0007669"/>
    <property type="project" value="TreeGrafter"/>
</dbReference>
<gene>
    <name evidence="7" type="ORF">PHYBOEH_008826</name>
</gene>
<keyword evidence="8" id="KW-1185">Reference proteome</keyword>
<evidence type="ECO:0000313" key="7">
    <source>
        <dbReference type="EMBL" id="KAG7399454.1"/>
    </source>
</evidence>
<feature type="compositionally biased region" description="Low complexity" evidence="4">
    <location>
        <begin position="205"/>
        <end position="221"/>
    </location>
</feature>
<evidence type="ECO:0000256" key="5">
    <source>
        <dbReference type="SAM" id="SignalP"/>
    </source>
</evidence>
<feature type="domain" description="Kazal-like" evidence="6">
    <location>
        <begin position="34"/>
        <end position="92"/>
    </location>
</feature>
<name>A0A8T1X2H5_9STRA</name>
<dbReference type="InterPro" id="IPR050653">
    <property type="entry name" value="Prot_Inhib_GrowthFact_Antg"/>
</dbReference>
<dbReference type="AlphaFoldDB" id="A0A8T1X2H5"/>
<accession>A0A8T1X2H5</accession>
<dbReference type="EMBL" id="JAGDFL010000053">
    <property type="protein sequence ID" value="KAG7399454.1"/>
    <property type="molecule type" value="Genomic_DNA"/>
</dbReference>
<comment type="caution">
    <text evidence="7">The sequence shown here is derived from an EMBL/GenBank/DDBJ whole genome shotgun (WGS) entry which is preliminary data.</text>
</comment>
<feature type="compositionally biased region" description="Low complexity" evidence="4">
    <location>
        <begin position="314"/>
        <end position="324"/>
    </location>
</feature>
<feature type="region of interest" description="Disordered" evidence="4">
    <location>
        <begin position="97"/>
        <end position="141"/>
    </location>
</feature>
<dbReference type="InterPro" id="IPR002350">
    <property type="entry name" value="Kazal_dom"/>
</dbReference>
<dbReference type="PANTHER" id="PTHR10913">
    <property type="entry name" value="FOLLISTATIN-RELATED"/>
    <property type="match status" value="1"/>
</dbReference>
<evidence type="ECO:0000313" key="8">
    <source>
        <dbReference type="Proteomes" id="UP000693981"/>
    </source>
</evidence>
<feature type="compositionally biased region" description="Low complexity" evidence="4">
    <location>
        <begin position="241"/>
        <end position="252"/>
    </location>
</feature>